<dbReference type="Proteomes" id="UP000249467">
    <property type="component" value="Unassembled WGS sequence"/>
</dbReference>
<accession>A0A2W4WEG4</accession>
<dbReference type="AlphaFoldDB" id="A0A2W4WEG4"/>
<organism evidence="2 3">
    <name type="scientific">Pseudanabaena frigida</name>
    <dbReference type="NCBI Taxonomy" id="945775"/>
    <lineage>
        <taxon>Bacteria</taxon>
        <taxon>Bacillati</taxon>
        <taxon>Cyanobacteriota</taxon>
        <taxon>Cyanophyceae</taxon>
        <taxon>Pseudanabaenales</taxon>
        <taxon>Pseudanabaenaceae</taxon>
        <taxon>Pseudanabaena</taxon>
    </lineage>
</organism>
<reference evidence="2 3" key="2">
    <citation type="submission" date="2018-06" db="EMBL/GenBank/DDBJ databases">
        <title>Metagenomic assembly of (sub)arctic Cyanobacteria and their associated microbiome from non-axenic cultures.</title>
        <authorList>
            <person name="Baurain D."/>
        </authorList>
    </citation>
    <scope>NUCLEOTIDE SEQUENCE [LARGE SCALE GENOMIC DNA]</scope>
    <source>
        <strain evidence="2">ULC066bin1</strain>
    </source>
</reference>
<feature type="transmembrane region" description="Helical" evidence="1">
    <location>
        <begin position="55"/>
        <end position="79"/>
    </location>
</feature>
<keyword evidence="1" id="KW-0812">Transmembrane</keyword>
<name>A0A2W4WEG4_9CYAN</name>
<reference evidence="2 3" key="1">
    <citation type="submission" date="2018-04" db="EMBL/GenBank/DDBJ databases">
        <authorList>
            <person name="Go L.Y."/>
            <person name="Mitchell J.A."/>
        </authorList>
    </citation>
    <scope>NUCLEOTIDE SEQUENCE [LARGE SCALE GENOMIC DNA]</scope>
    <source>
        <strain evidence="2">ULC066bin1</strain>
    </source>
</reference>
<dbReference type="EMBL" id="QBML01000005">
    <property type="protein sequence ID" value="PZO43286.1"/>
    <property type="molecule type" value="Genomic_DNA"/>
</dbReference>
<gene>
    <name evidence="2" type="ORF">DCF19_04870</name>
</gene>
<evidence type="ECO:0000313" key="2">
    <source>
        <dbReference type="EMBL" id="PZO43286.1"/>
    </source>
</evidence>
<evidence type="ECO:0000256" key="1">
    <source>
        <dbReference type="SAM" id="Phobius"/>
    </source>
</evidence>
<evidence type="ECO:0000313" key="3">
    <source>
        <dbReference type="Proteomes" id="UP000249467"/>
    </source>
</evidence>
<comment type="caution">
    <text evidence="2">The sequence shown here is derived from an EMBL/GenBank/DDBJ whole genome shotgun (WGS) entry which is preliminary data.</text>
</comment>
<proteinExistence type="predicted"/>
<protein>
    <submittedName>
        <fullName evidence="2">Uncharacterized protein</fullName>
    </submittedName>
</protein>
<sequence length="80" mass="9216">MSFTGSIEPNSDALGEQFRAIANHFYRANQVNWLSGLWKNSIYLRLTISRLEQTLFLLFDLRYSIVLAISLSAIGFLWIC</sequence>
<keyword evidence="1" id="KW-0472">Membrane</keyword>
<keyword evidence="1" id="KW-1133">Transmembrane helix</keyword>